<evidence type="ECO:0000259" key="14">
    <source>
        <dbReference type="Pfam" id="PF00593"/>
    </source>
</evidence>
<evidence type="ECO:0000256" key="7">
    <source>
        <dbReference type="ARBA" id="ARBA00023065"/>
    </source>
</evidence>
<evidence type="ECO:0000256" key="8">
    <source>
        <dbReference type="ARBA" id="ARBA00023077"/>
    </source>
</evidence>
<feature type="chain" id="PRO_5012129819" description="TonB-dependent receptor" evidence="13">
    <location>
        <begin position="25"/>
        <end position="771"/>
    </location>
</feature>
<dbReference type="EMBL" id="NCEB01000014">
    <property type="protein sequence ID" value="OYX33701.1"/>
    <property type="molecule type" value="Genomic_DNA"/>
</dbReference>
<dbReference type="InterPro" id="IPR039426">
    <property type="entry name" value="TonB-dep_rcpt-like"/>
</dbReference>
<dbReference type="CDD" id="cd01347">
    <property type="entry name" value="ligand_gated_channel"/>
    <property type="match status" value="1"/>
</dbReference>
<evidence type="ECO:0000256" key="9">
    <source>
        <dbReference type="ARBA" id="ARBA00023136"/>
    </source>
</evidence>
<dbReference type="Pfam" id="PF07715">
    <property type="entry name" value="Plug"/>
    <property type="match status" value="1"/>
</dbReference>
<dbReference type="Gene3D" id="2.40.170.20">
    <property type="entry name" value="TonB-dependent receptor, beta-barrel domain"/>
    <property type="match status" value="1"/>
</dbReference>
<comment type="caution">
    <text evidence="16">The sequence shown here is derived from an EMBL/GenBank/DDBJ whole genome shotgun (WGS) entry which is preliminary data.</text>
</comment>
<keyword evidence="3 11" id="KW-1134">Transmembrane beta strand</keyword>
<evidence type="ECO:0000256" key="4">
    <source>
        <dbReference type="ARBA" id="ARBA00022496"/>
    </source>
</evidence>
<reference evidence="16 17" key="1">
    <citation type="submission" date="2017-03" db="EMBL/GenBank/DDBJ databases">
        <title>Lifting the veil on microbial sulfur biogeochemistry in mining wastewaters.</title>
        <authorList>
            <person name="Kantor R.S."/>
            <person name="Colenbrander Nelson T."/>
            <person name="Marshall S."/>
            <person name="Bennett D."/>
            <person name="Apte S."/>
            <person name="Camacho D."/>
            <person name="Thomas B.C."/>
            <person name="Warren L.A."/>
            <person name="Banfield J.F."/>
        </authorList>
    </citation>
    <scope>NUCLEOTIDE SEQUENCE [LARGE SCALE GENOMIC DNA]</scope>
    <source>
        <strain evidence="16">32-69-9</strain>
    </source>
</reference>
<feature type="domain" description="TonB-dependent receptor-like beta-barrel" evidence="14">
    <location>
        <begin position="305"/>
        <end position="740"/>
    </location>
</feature>
<dbReference type="PANTHER" id="PTHR32552:SF81">
    <property type="entry name" value="TONB-DEPENDENT OUTER MEMBRANE RECEPTOR"/>
    <property type="match status" value="1"/>
</dbReference>
<keyword evidence="6" id="KW-0408">Iron</keyword>
<dbReference type="Pfam" id="PF00593">
    <property type="entry name" value="TonB_dep_Rec_b-barrel"/>
    <property type="match status" value="1"/>
</dbReference>
<protein>
    <recommendedName>
        <fullName evidence="18">TonB-dependent receptor</fullName>
    </recommendedName>
</protein>
<gene>
    <name evidence="16" type="ORF">B7Z01_08080</name>
</gene>
<keyword evidence="10 11" id="KW-0998">Cell outer membrane</keyword>
<evidence type="ECO:0000313" key="17">
    <source>
        <dbReference type="Proteomes" id="UP000215595"/>
    </source>
</evidence>
<name>A0A258FMI1_9CAUL</name>
<dbReference type="GO" id="GO:0006826">
    <property type="term" value="P:iron ion transport"/>
    <property type="evidence" value="ECO:0007669"/>
    <property type="project" value="UniProtKB-KW"/>
</dbReference>
<proteinExistence type="inferred from homology"/>
<evidence type="ECO:0000256" key="12">
    <source>
        <dbReference type="RuleBase" id="RU003357"/>
    </source>
</evidence>
<evidence type="ECO:0000256" key="1">
    <source>
        <dbReference type="ARBA" id="ARBA00004571"/>
    </source>
</evidence>
<evidence type="ECO:0000256" key="5">
    <source>
        <dbReference type="ARBA" id="ARBA00022692"/>
    </source>
</evidence>
<dbReference type="PANTHER" id="PTHR32552">
    <property type="entry name" value="FERRICHROME IRON RECEPTOR-RELATED"/>
    <property type="match status" value="1"/>
</dbReference>
<dbReference type="InterPro" id="IPR012910">
    <property type="entry name" value="Plug_dom"/>
</dbReference>
<keyword evidence="9 11" id="KW-0472">Membrane</keyword>
<keyword evidence="5 11" id="KW-0812">Transmembrane</keyword>
<keyword evidence="2 11" id="KW-0813">Transport</keyword>
<evidence type="ECO:0008006" key="18">
    <source>
        <dbReference type="Google" id="ProtNLM"/>
    </source>
</evidence>
<keyword evidence="13" id="KW-0732">Signal</keyword>
<evidence type="ECO:0000259" key="15">
    <source>
        <dbReference type="Pfam" id="PF07715"/>
    </source>
</evidence>
<evidence type="ECO:0000256" key="11">
    <source>
        <dbReference type="PROSITE-ProRule" id="PRU01360"/>
    </source>
</evidence>
<keyword evidence="8 12" id="KW-0798">TonB box</keyword>
<accession>A0A258FMI1</accession>
<evidence type="ECO:0000256" key="6">
    <source>
        <dbReference type="ARBA" id="ARBA00023004"/>
    </source>
</evidence>
<keyword evidence="7" id="KW-0406">Ion transport</keyword>
<evidence type="ECO:0000256" key="13">
    <source>
        <dbReference type="SAM" id="SignalP"/>
    </source>
</evidence>
<dbReference type="GO" id="GO:0009279">
    <property type="term" value="C:cell outer membrane"/>
    <property type="evidence" value="ECO:0007669"/>
    <property type="project" value="UniProtKB-SubCell"/>
</dbReference>
<evidence type="ECO:0000256" key="10">
    <source>
        <dbReference type="ARBA" id="ARBA00023237"/>
    </source>
</evidence>
<keyword evidence="4" id="KW-0410">Iron transport</keyword>
<dbReference type="PROSITE" id="PS52016">
    <property type="entry name" value="TONB_DEPENDENT_REC_3"/>
    <property type="match status" value="1"/>
</dbReference>
<feature type="domain" description="TonB-dependent receptor plug" evidence="15">
    <location>
        <begin position="50"/>
        <end position="159"/>
    </location>
</feature>
<comment type="subcellular location">
    <subcellularLocation>
        <location evidence="1 11">Cell outer membrane</location>
        <topology evidence="1 11">Multi-pass membrane protein</topology>
    </subcellularLocation>
</comment>
<dbReference type="Proteomes" id="UP000215595">
    <property type="component" value="Unassembled WGS sequence"/>
</dbReference>
<organism evidence="16 17">
    <name type="scientific">Brevundimonas subvibrioides</name>
    <dbReference type="NCBI Taxonomy" id="74313"/>
    <lineage>
        <taxon>Bacteria</taxon>
        <taxon>Pseudomonadati</taxon>
        <taxon>Pseudomonadota</taxon>
        <taxon>Alphaproteobacteria</taxon>
        <taxon>Caulobacterales</taxon>
        <taxon>Caulobacteraceae</taxon>
        <taxon>Brevundimonas</taxon>
    </lineage>
</organism>
<dbReference type="InterPro" id="IPR000531">
    <property type="entry name" value="Beta-barrel_TonB"/>
</dbReference>
<evidence type="ECO:0000313" key="16">
    <source>
        <dbReference type="EMBL" id="OYX33701.1"/>
    </source>
</evidence>
<comment type="similarity">
    <text evidence="11 12">Belongs to the TonB-dependent receptor family.</text>
</comment>
<evidence type="ECO:0000256" key="2">
    <source>
        <dbReference type="ARBA" id="ARBA00022448"/>
    </source>
</evidence>
<sequence>MCRSALLFTSVSSLILLSALPATAQTAPAQEQASRIEDIVVTAQRREQNIQDVPLAVTAFTDTQLEIAIVEDTTDLVRVTPSLTGGLNTGTGGAVSYFIRGLGSTEQVATFDVPVATYVDEVYVARQIANNITLLDVDRIEVLRGPQGTLFGRNTTGGAISITTRKPGQDFRGSLEASYGSFERMHVRGNVSGPLNDRVAAGFTFLRIDDDGYADSLVTGEGLNGEATWGVRGALRITPSDNWDWNISADYVDQQKTTIGVNPLDPEYTSRTGLRQGECDNGSINDYLFQRLGNCARNEVSTVISNLSHEMDWATISFITGYINTSQDFSIDFGLGGSPTPFGGFTISNEVDSKQFSQEVKLAGEHGRVNWVAGLFYFTEDNSTYQVDTFATTPTATSALVLGDRLLENSTDSFAVYAQADIGLTDQLILTLGGRYTDEEKEVDFIDRTRASYPAGFIPFTGAATTRPTTANLIAAGIPVEQSTSRFTPRVALAYEVSDDVMVFASATNGFKSGGWNARGTTAVTNSAFGPEEAWSYELGLRSDLFDDSLRLNLTLYRLDVEDLQLLSGQPRPGGGIDFVTRNAGGLEATGLEAEITWRPTDALEIYATGSIADREYVDIPPVNGAGGVPCSSTPEPLNCVTERDEPVRFPESQATLGARYTLPTTLLNGSWSLNGSISYSDEYWTSSYNDARTVTGVPFGGTTPITVPLSLTPTTTVYNIGIRYESLDGGWEASLDCSNCGEEYYLTSSLVGLGYPNDPRRVTFRLRRNF</sequence>
<evidence type="ECO:0000256" key="3">
    <source>
        <dbReference type="ARBA" id="ARBA00022452"/>
    </source>
</evidence>
<dbReference type="InterPro" id="IPR036942">
    <property type="entry name" value="Beta-barrel_TonB_sf"/>
</dbReference>
<feature type="signal peptide" evidence="13">
    <location>
        <begin position="1"/>
        <end position="24"/>
    </location>
</feature>
<dbReference type="SUPFAM" id="SSF56935">
    <property type="entry name" value="Porins"/>
    <property type="match status" value="1"/>
</dbReference>
<dbReference type="AlphaFoldDB" id="A0A258FMI1"/>